<sequence>MSQCSFFRSKLFRIPAMWSNEKSLREARNNQFRNLNRVKQVIFQKYYVVTVVVVLIFPNMTKSILQMCLNKITANSPSVSPLAAVLARRLFARQTRCCLCWGSPASSPGRPRCC</sequence>
<evidence type="ECO:0000313" key="4">
    <source>
        <dbReference type="Proteomes" id="UP001642409"/>
    </source>
</evidence>
<dbReference type="EMBL" id="CATOUU010000808">
    <property type="protein sequence ID" value="CAI9950285.1"/>
    <property type="molecule type" value="Genomic_DNA"/>
</dbReference>
<reference evidence="3 4" key="2">
    <citation type="submission" date="2024-07" db="EMBL/GenBank/DDBJ databases">
        <authorList>
            <person name="Akdeniz Z."/>
        </authorList>
    </citation>
    <scope>NUCLEOTIDE SEQUENCE [LARGE SCALE GENOMIC DNA]</scope>
</reference>
<reference evidence="2" key="1">
    <citation type="submission" date="2023-06" db="EMBL/GenBank/DDBJ databases">
        <authorList>
            <person name="Kurt Z."/>
        </authorList>
    </citation>
    <scope>NUCLEOTIDE SEQUENCE</scope>
</reference>
<keyword evidence="1" id="KW-0812">Transmembrane</keyword>
<evidence type="ECO:0000313" key="2">
    <source>
        <dbReference type="EMBL" id="CAI9950285.1"/>
    </source>
</evidence>
<proteinExistence type="predicted"/>
<gene>
    <name evidence="2" type="ORF">HINF_LOCUS37930</name>
    <name evidence="3" type="ORF">HINF_LOCUS74198</name>
</gene>
<evidence type="ECO:0000313" key="3">
    <source>
        <dbReference type="EMBL" id="CAL6107035.1"/>
    </source>
</evidence>
<dbReference type="AlphaFoldDB" id="A0AA86QEB0"/>
<keyword evidence="1" id="KW-0472">Membrane</keyword>
<name>A0AA86QEB0_9EUKA</name>
<keyword evidence="1" id="KW-1133">Transmembrane helix</keyword>
<comment type="caution">
    <text evidence="2">The sequence shown here is derived from an EMBL/GenBank/DDBJ whole genome shotgun (WGS) entry which is preliminary data.</text>
</comment>
<dbReference type="Proteomes" id="UP001642409">
    <property type="component" value="Unassembled WGS sequence"/>
</dbReference>
<accession>A0AA86QEB0</accession>
<feature type="transmembrane region" description="Helical" evidence="1">
    <location>
        <begin position="46"/>
        <end position="65"/>
    </location>
</feature>
<keyword evidence="4" id="KW-1185">Reference proteome</keyword>
<protein>
    <submittedName>
        <fullName evidence="3">Hypothetical_protein</fullName>
    </submittedName>
</protein>
<organism evidence="2">
    <name type="scientific">Hexamita inflata</name>
    <dbReference type="NCBI Taxonomy" id="28002"/>
    <lineage>
        <taxon>Eukaryota</taxon>
        <taxon>Metamonada</taxon>
        <taxon>Diplomonadida</taxon>
        <taxon>Hexamitidae</taxon>
        <taxon>Hexamitinae</taxon>
        <taxon>Hexamita</taxon>
    </lineage>
</organism>
<evidence type="ECO:0000256" key="1">
    <source>
        <dbReference type="SAM" id="Phobius"/>
    </source>
</evidence>
<dbReference type="EMBL" id="CAXDID020000625">
    <property type="protein sequence ID" value="CAL6107035.1"/>
    <property type="molecule type" value="Genomic_DNA"/>
</dbReference>